<dbReference type="GO" id="GO:0009846">
    <property type="term" value="P:pollen germination"/>
    <property type="evidence" value="ECO:0007669"/>
    <property type="project" value="UniProtKB-ARBA"/>
</dbReference>
<dbReference type="EMBL" id="CM035416">
    <property type="protein sequence ID" value="KAH7424630.1"/>
    <property type="molecule type" value="Genomic_DNA"/>
</dbReference>
<comment type="subcellular location">
    <subcellularLocation>
        <location evidence="1">Cytoplasm</location>
        <location evidence="1">Cytosol</location>
    </subcellularLocation>
</comment>
<feature type="domain" description="Exocyst complex subunit EXOC6/Sec15 C-terminal" evidence="9">
    <location>
        <begin position="403"/>
        <end position="757"/>
    </location>
</feature>
<dbReference type="GO" id="GO:0006886">
    <property type="term" value="P:intracellular protein transport"/>
    <property type="evidence" value="ECO:0007669"/>
    <property type="project" value="InterPro"/>
</dbReference>
<dbReference type="GO" id="GO:0090522">
    <property type="term" value="P:vesicle tethering involved in exocytosis"/>
    <property type="evidence" value="ECO:0007669"/>
    <property type="project" value="UniProtKB-UniRule"/>
</dbReference>
<feature type="domain" description="Exocyst complex component EXOC6/Sec15 N-terminal" evidence="10">
    <location>
        <begin position="55"/>
        <end position="223"/>
    </location>
</feature>
<keyword evidence="3 8" id="KW-0813">Transport</keyword>
<proteinExistence type="inferred from homology"/>
<keyword evidence="5" id="KW-0963">Cytoplasm</keyword>
<evidence type="ECO:0000259" key="10">
    <source>
        <dbReference type="Pfam" id="PF20651"/>
    </source>
</evidence>
<dbReference type="GO" id="GO:0000145">
    <property type="term" value="C:exocyst"/>
    <property type="evidence" value="ECO:0007669"/>
    <property type="project" value="UniProtKB-UniRule"/>
</dbReference>
<dbReference type="InterPro" id="IPR042045">
    <property type="entry name" value="EXOC6/Sec15_C_dom1"/>
</dbReference>
<dbReference type="AlphaFoldDB" id="A0A8T2TQM8"/>
<dbReference type="PIRSF" id="PIRSF025007">
    <property type="entry name" value="Sec15"/>
    <property type="match status" value="1"/>
</dbReference>
<dbReference type="PANTHER" id="PTHR12702:SF0">
    <property type="entry name" value="EXOCYST COMPLEX COMPONENT 6"/>
    <property type="match status" value="1"/>
</dbReference>
<comment type="similarity">
    <text evidence="2 8">Belongs to the SEC15 family.</text>
</comment>
<accession>A0A8T2TQM8</accession>
<dbReference type="GO" id="GO:0060321">
    <property type="term" value="P:acceptance of pollen"/>
    <property type="evidence" value="ECO:0007669"/>
    <property type="project" value="UniProtKB-ARBA"/>
</dbReference>
<dbReference type="Pfam" id="PF20651">
    <property type="entry name" value="EXOC6_Sec15_N"/>
    <property type="match status" value="1"/>
</dbReference>
<sequence length="790" mass="90129">MQPKPKKRNPTENGERSHGVVDDVTVSSCISNGEDLGPIIRAAFEMGKPELLLHQLRNFVKFKESEIEDLCRVHYEEFIHAVDELRGVLVDAHDLKDSLASGNAQMQEVGNALLEKLDELIESHATKKNITEALYSLKVCSDVIGLCVRVNERLASNMYYPALKLMDAIERDYIPKIPSLDLRHMLERQIPISRAHIEKSVSNEFSDWLVQIRSIAREVGQQSIGQASMARKREMEVRNRQREAEEMSRHDVKECLYTLETVGLDEDDSVLKFDLIPVYRAHHIHTCLGLQDQFQDYYYKNRQLQLNSDLQFSSSQSFLEHHQIYFSQIAGFFIIEDKIVRTAGSLITNSQVESLWDIALAKMISVTEDQFSRMQTANHLLIVKDYISLLCATLRKYGYQVGPLLDILDKNRDKYHELLLHNCRLAIDESLANDNYDKMIIKKDYEYRSNVLAFHLQATDIMPAFPFVAPFSATVPECCRIVKTFIEDSVSFLAYGSHMDFYDIVKKYLDKLLITVLNEALLKVIRSTTLAVSHAMQIAANMTVLERSCDFFARYAAQLCGIPVRLIDRPQASLAAKSVLLTSQGAAHERMLILVKSKVDEFMQLTDNINWAPDDPPQNGNEYFNELIIYLGTIVPLAQQILPLDALSSVISGVLLHISEEIVSAFLNADVRQFNLNAIIGMDADLKLLESCADEWFQTAGLNELQGAMNLRHCLTEARQLVNLFLSNQPENFLNPVIRQKSYSALDSQKVLAIAEKYRDLPEKFFSRNPRNPNKKKSIDLLVRRLRDSF</sequence>
<dbReference type="GO" id="GO:0005829">
    <property type="term" value="C:cytosol"/>
    <property type="evidence" value="ECO:0007669"/>
    <property type="project" value="UniProtKB-SubCell"/>
</dbReference>
<evidence type="ECO:0000256" key="7">
    <source>
        <dbReference type="ARBA" id="ARBA00053307"/>
    </source>
</evidence>
<evidence type="ECO:0000256" key="5">
    <source>
        <dbReference type="ARBA" id="ARBA00022490"/>
    </source>
</evidence>
<dbReference type="InterPro" id="IPR007225">
    <property type="entry name" value="EXOC6/Sec15"/>
</dbReference>
<evidence type="ECO:0000256" key="1">
    <source>
        <dbReference type="ARBA" id="ARBA00004514"/>
    </source>
</evidence>
<dbReference type="GO" id="GO:0009860">
    <property type="term" value="P:pollen tube growth"/>
    <property type="evidence" value="ECO:0007669"/>
    <property type="project" value="UniProtKB-ARBA"/>
</dbReference>
<dbReference type="FunFam" id="1.10.357.30:FF:000002">
    <property type="entry name" value="Exocyst complex component"/>
    <property type="match status" value="1"/>
</dbReference>
<dbReference type="Gene3D" id="1.10.357.30">
    <property type="entry name" value="Exocyst complex subunit Sec15 C-terminal domain, N-terminal subdomain"/>
    <property type="match status" value="1"/>
</dbReference>
<evidence type="ECO:0000259" key="9">
    <source>
        <dbReference type="Pfam" id="PF04091"/>
    </source>
</evidence>
<gene>
    <name evidence="11" type="ORF">KP509_11G016800</name>
</gene>
<reference evidence="11" key="1">
    <citation type="submission" date="2021-08" db="EMBL/GenBank/DDBJ databases">
        <title>WGS assembly of Ceratopteris richardii.</title>
        <authorList>
            <person name="Marchant D.B."/>
            <person name="Chen G."/>
            <person name="Jenkins J."/>
            <person name="Shu S."/>
            <person name="Leebens-Mack J."/>
            <person name="Grimwood J."/>
            <person name="Schmutz J."/>
            <person name="Soltis P."/>
            <person name="Soltis D."/>
            <person name="Chen Z.-H."/>
        </authorList>
    </citation>
    <scope>NUCLEOTIDE SEQUENCE</scope>
    <source>
        <strain evidence="11">Whitten #5841</strain>
        <tissue evidence="11">Leaf</tissue>
    </source>
</reference>
<dbReference type="OrthoDB" id="10267033at2759"/>
<keyword evidence="4 8" id="KW-0268">Exocytosis</keyword>
<comment type="caution">
    <text evidence="11">The sequence shown here is derived from an EMBL/GenBank/DDBJ whole genome shotgun (WGS) entry which is preliminary data.</text>
</comment>
<evidence type="ECO:0000256" key="3">
    <source>
        <dbReference type="ARBA" id="ARBA00022448"/>
    </source>
</evidence>
<evidence type="ECO:0000256" key="8">
    <source>
        <dbReference type="PIRNR" id="PIRNR025007"/>
    </source>
</evidence>
<organism evidence="11 12">
    <name type="scientific">Ceratopteris richardii</name>
    <name type="common">Triangle waterfern</name>
    <dbReference type="NCBI Taxonomy" id="49495"/>
    <lineage>
        <taxon>Eukaryota</taxon>
        <taxon>Viridiplantae</taxon>
        <taxon>Streptophyta</taxon>
        <taxon>Embryophyta</taxon>
        <taxon>Tracheophyta</taxon>
        <taxon>Polypodiopsida</taxon>
        <taxon>Polypodiidae</taxon>
        <taxon>Polypodiales</taxon>
        <taxon>Pteridineae</taxon>
        <taxon>Pteridaceae</taxon>
        <taxon>Parkerioideae</taxon>
        <taxon>Ceratopteris</taxon>
    </lineage>
</organism>
<keyword evidence="12" id="KW-1185">Reference proteome</keyword>
<dbReference type="FunFam" id="1.20.58.670:FF:000002">
    <property type="entry name" value="Exocyst complex component"/>
    <property type="match status" value="1"/>
</dbReference>
<dbReference type="OMA" id="KESEYKM"/>
<dbReference type="InterPro" id="IPR048359">
    <property type="entry name" value="EXOC6_Sec15_N"/>
</dbReference>
<name>A0A8T2TQM8_CERRI</name>
<dbReference type="GO" id="GO:0006893">
    <property type="term" value="P:Golgi to plasma membrane transport"/>
    <property type="evidence" value="ECO:0007669"/>
    <property type="project" value="TreeGrafter"/>
</dbReference>
<dbReference type="GO" id="GO:0016020">
    <property type="term" value="C:membrane"/>
    <property type="evidence" value="ECO:0007669"/>
    <property type="project" value="TreeGrafter"/>
</dbReference>
<evidence type="ECO:0000313" key="12">
    <source>
        <dbReference type="Proteomes" id="UP000825935"/>
    </source>
</evidence>
<comment type="function">
    <text evidence="7">Component of the exocyst complex involved in the docking of exocytic vesicles with fusion sites on the plasma membrane during regulated or polarized secretion. Involved in polarized cell growth and organ morphogenesis. During cytokinesis, involved in cell plate initiation, cell plate maturation and formation of new primary cell wall.</text>
</comment>
<dbReference type="InterPro" id="IPR046361">
    <property type="entry name" value="EXOC6/Sec15_C"/>
</dbReference>
<dbReference type="Gene3D" id="1.20.58.670">
    <property type="entry name" value="Dsl1p vesicle tethering complex, Tip20p subunit, domain D"/>
    <property type="match status" value="1"/>
</dbReference>
<protein>
    <recommendedName>
        <fullName evidence="8">Exocyst complex component</fullName>
    </recommendedName>
</protein>
<dbReference type="PANTHER" id="PTHR12702">
    <property type="entry name" value="SEC15"/>
    <property type="match status" value="1"/>
</dbReference>
<dbReference type="Pfam" id="PF04091">
    <property type="entry name" value="Sec15_C"/>
    <property type="match status" value="1"/>
</dbReference>
<evidence type="ECO:0000313" key="11">
    <source>
        <dbReference type="EMBL" id="KAH7424630.1"/>
    </source>
</evidence>
<evidence type="ECO:0000256" key="4">
    <source>
        <dbReference type="ARBA" id="ARBA00022483"/>
    </source>
</evidence>
<dbReference type="InterPro" id="IPR042044">
    <property type="entry name" value="EXOC6PINT-1/Sec15/Tip20_C_dom2"/>
</dbReference>
<keyword evidence="6" id="KW-0175">Coiled coil</keyword>
<evidence type="ECO:0000256" key="2">
    <source>
        <dbReference type="ARBA" id="ARBA00007944"/>
    </source>
</evidence>
<evidence type="ECO:0000256" key="6">
    <source>
        <dbReference type="ARBA" id="ARBA00023054"/>
    </source>
</evidence>
<dbReference type="Proteomes" id="UP000825935">
    <property type="component" value="Chromosome 11"/>
</dbReference>